<keyword evidence="6" id="KW-0482">Metalloprotease</keyword>
<dbReference type="PANTHER" id="PTHR22726:SF1">
    <property type="entry name" value="METALLOENDOPEPTIDASE OMA1, MITOCHONDRIAL"/>
    <property type="match status" value="1"/>
</dbReference>
<evidence type="ECO:0000256" key="1">
    <source>
        <dbReference type="ARBA" id="ARBA00001947"/>
    </source>
</evidence>
<dbReference type="EMBL" id="JACEFO010002164">
    <property type="protein sequence ID" value="KAF8676512.1"/>
    <property type="molecule type" value="Genomic_DNA"/>
</dbReference>
<evidence type="ECO:0000313" key="8">
    <source>
        <dbReference type="EMBL" id="KAF8676512.1"/>
    </source>
</evidence>
<gene>
    <name evidence="8" type="ORF">HU200_046944</name>
</gene>
<keyword evidence="5" id="KW-0862">Zinc</keyword>
<dbReference type="Pfam" id="PF01435">
    <property type="entry name" value="Peptidase_M48"/>
    <property type="match status" value="1"/>
</dbReference>
<dbReference type="GO" id="GO:0046872">
    <property type="term" value="F:metal ion binding"/>
    <property type="evidence" value="ECO:0007669"/>
    <property type="project" value="UniProtKB-KW"/>
</dbReference>
<evidence type="ECO:0000256" key="4">
    <source>
        <dbReference type="ARBA" id="ARBA00022801"/>
    </source>
</evidence>
<evidence type="ECO:0000256" key="3">
    <source>
        <dbReference type="ARBA" id="ARBA00022723"/>
    </source>
</evidence>
<reference evidence="8" key="1">
    <citation type="submission" date="2020-07" db="EMBL/GenBank/DDBJ databases">
        <title>Genome sequence and genetic diversity analysis of an under-domesticated orphan crop, white fonio (Digitaria exilis).</title>
        <authorList>
            <person name="Bennetzen J.L."/>
            <person name="Chen S."/>
            <person name="Ma X."/>
            <person name="Wang X."/>
            <person name="Yssel A.E.J."/>
            <person name="Chaluvadi S.R."/>
            <person name="Johnson M."/>
            <person name="Gangashetty P."/>
            <person name="Hamidou F."/>
            <person name="Sanogo M.D."/>
            <person name="Zwaenepoel A."/>
            <person name="Wallace J."/>
            <person name="Van De Peer Y."/>
            <person name="Van Deynze A."/>
        </authorList>
    </citation>
    <scope>NUCLEOTIDE SEQUENCE</scope>
    <source>
        <tissue evidence="8">Leaves</tissue>
    </source>
</reference>
<dbReference type="AlphaFoldDB" id="A0A835B0A8"/>
<sequence length="463" mass="52457">MAADLIAAASDEKTFARHPRLWARIRRRQLKKINWKVDVNKDWRIHAYSRYDGEIRVSIGSLYLNWKDADVATILGHEVAHVIAGHAMEQLKKRACVSVLLNFTEELLDVPGDKIAWEAWEALYMRPHYLRRELEADRIGLLLLAAAGYDPRVAPNHWFSKARFLPATAADYDDLAAMHPPRMIRGQKLLHTKVMNEALELYAQALRSGKSSGPLDSLASALKLQLACCKFWIVNWLRGVWASLPLPNLWNCARDSVRGSNAMALPANKRWSQDIARSLQHDDVLDDAFLSQWNMPGAYCANSALRVIFQGDMGSSCAKAKLPWECWAPLKVKHMVQSHKECLLCNRDPELAAHIAFNCSFAKEVWWSILSWVGMPIVLPPAIPSVDVWWEHLRSLLPEDKRKALDTLFVLIVWHLWLERYARLLGEEKVTSAQLSANVEQEALEWIGAGAKDLGSLLLVASL</sequence>
<protein>
    <recommendedName>
        <fullName evidence="7">Peptidase M48 domain-containing protein</fullName>
    </recommendedName>
</protein>
<keyword evidence="9" id="KW-1185">Reference proteome</keyword>
<comment type="caution">
    <text evidence="8">The sequence shown here is derived from an EMBL/GenBank/DDBJ whole genome shotgun (WGS) entry which is preliminary data.</text>
</comment>
<evidence type="ECO:0000256" key="6">
    <source>
        <dbReference type="ARBA" id="ARBA00023049"/>
    </source>
</evidence>
<dbReference type="GO" id="GO:0016020">
    <property type="term" value="C:membrane"/>
    <property type="evidence" value="ECO:0007669"/>
    <property type="project" value="TreeGrafter"/>
</dbReference>
<name>A0A835B0A8_9POAL</name>
<dbReference type="GO" id="GO:0051603">
    <property type="term" value="P:proteolysis involved in protein catabolic process"/>
    <property type="evidence" value="ECO:0007669"/>
    <property type="project" value="TreeGrafter"/>
</dbReference>
<dbReference type="PANTHER" id="PTHR22726">
    <property type="entry name" value="METALLOENDOPEPTIDASE OMA1"/>
    <property type="match status" value="1"/>
</dbReference>
<dbReference type="Proteomes" id="UP000636709">
    <property type="component" value="Unassembled WGS sequence"/>
</dbReference>
<accession>A0A835B0A8</accession>
<dbReference type="GO" id="GO:0004222">
    <property type="term" value="F:metalloendopeptidase activity"/>
    <property type="evidence" value="ECO:0007669"/>
    <property type="project" value="InterPro"/>
</dbReference>
<keyword evidence="4" id="KW-0378">Hydrolase</keyword>
<dbReference type="OrthoDB" id="692852at2759"/>
<evidence type="ECO:0000313" key="9">
    <source>
        <dbReference type="Proteomes" id="UP000636709"/>
    </source>
</evidence>
<dbReference type="InterPro" id="IPR001915">
    <property type="entry name" value="Peptidase_M48"/>
</dbReference>
<feature type="domain" description="Peptidase M48" evidence="7">
    <location>
        <begin position="29"/>
        <end position="191"/>
    </location>
</feature>
<keyword evidence="3" id="KW-0479">Metal-binding</keyword>
<evidence type="ECO:0000259" key="7">
    <source>
        <dbReference type="Pfam" id="PF01435"/>
    </source>
</evidence>
<proteinExistence type="predicted"/>
<keyword evidence="2" id="KW-0645">Protease</keyword>
<organism evidence="8 9">
    <name type="scientific">Digitaria exilis</name>
    <dbReference type="NCBI Taxonomy" id="1010633"/>
    <lineage>
        <taxon>Eukaryota</taxon>
        <taxon>Viridiplantae</taxon>
        <taxon>Streptophyta</taxon>
        <taxon>Embryophyta</taxon>
        <taxon>Tracheophyta</taxon>
        <taxon>Spermatophyta</taxon>
        <taxon>Magnoliopsida</taxon>
        <taxon>Liliopsida</taxon>
        <taxon>Poales</taxon>
        <taxon>Poaceae</taxon>
        <taxon>PACMAD clade</taxon>
        <taxon>Panicoideae</taxon>
        <taxon>Panicodae</taxon>
        <taxon>Paniceae</taxon>
        <taxon>Anthephorinae</taxon>
        <taxon>Digitaria</taxon>
    </lineage>
</organism>
<comment type="cofactor">
    <cofactor evidence="1">
        <name>Zn(2+)</name>
        <dbReference type="ChEBI" id="CHEBI:29105"/>
    </cofactor>
</comment>
<evidence type="ECO:0000256" key="2">
    <source>
        <dbReference type="ARBA" id="ARBA00022670"/>
    </source>
</evidence>
<dbReference type="InterPro" id="IPR051156">
    <property type="entry name" value="Mito/Outer_Membr_Metalloprot"/>
</dbReference>
<evidence type="ECO:0000256" key="5">
    <source>
        <dbReference type="ARBA" id="ARBA00022833"/>
    </source>
</evidence>